<dbReference type="RefSeq" id="WP_068133763.1">
    <property type="nucleotide sequence ID" value="NZ_CP042914.1"/>
</dbReference>
<evidence type="ECO:0000313" key="2">
    <source>
        <dbReference type="EMBL" id="QEG41242.1"/>
    </source>
</evidence>
<dbReference type="Proteomes" id="UP000325286">
    <property type="component" value="Chromosome"/>
</dbReference>
<dbReference type="KEGG" id="rul:UC8_32610"/>
<evidence type="ECO:0000256" key="1">
    <source>
        <dbReference type="SAM" id="MobiDB-lite"/>
    </source>
</evidence>
<dbReference type="AlphaFoldDB" id="A0A5B9QTK2"/>
<dbReference type="EMBL" id="CP042914">
    <property type="protein sequence ID" value="QEG41242.1"/>
    <property type="molecule type" value="Genomic_DNA"/>
</dbReference>
<sequence length="131" mass="14780">MTHLITFQTDKFDPRGESENPYNPIAGEGVLNWLRTRLAPAIALSKPEPEDFGWCCSVTVDECVYFVVASADLDQESPIEWALQIDKRRSLMDKLRGRNQHGPDDPLTAAIKSAIDTEQEFREISIDTATR</sequence>
<proteinExistence type="predicted"/>
<accession>A0A5B9QTK2</accession>
<evidence type="ECO:0000313" key="3">
    <source>
        <dbReference type="Proteomes" id="UP000325286"/>
    </source>
</evidence>
<reference evidence="2 3" key="1">
    <citation type="submission" date="2019-08" db="EMBL/GenBank/DDBJ databases">
        <title>Deep-cultivation of Planctomycetes and their phenomic and genomic characterization uncovers novel biology.</title>
        <authorList>
            <person name="Wiegand S."/>
            <person name="Jogler M."/>
            <person name="Boedeker C."/>
            <person name="Pinto D."/>
            <person name="Vollmers J."/>
            <person name="Rivas-Marin E."/>
            <person name="Kohn T."/>
            <person name="Peeters S.H."/>
            <person name="Heuer A."/>
            <person name="Rast P."/>
            <person name="Oberbeckmann S."/>
            <person name="Bunk B."/>
            <person name="Jeske O."/>
            <person name="Meyerdierks A."/>
            <person name="Storesund J.E."/>
            <person name="Kallscheuer N."/>
            <person name="Luecker S."/>
            <person name="Lage O.M."/>
            <person name="Pohl T."/>
            <person name="Merkel B.J."/>
            <person name="Hornburger P."/>
            <person name="Mueller R.-W."/>
            <person name="Bruemmer F."/>
            <person name="Labrenz M."/>
            <person name="Spormann A.M."/>
            <person name="Op den Camp H."/>
            <person name="Overmann J."/>
            <person name="Amann R."/>
            <person name="Jetten M.S.M."/>
            <person name="Mascher T."/>
            <person name="Medema M.H."/>
            <person name="Devos D.P."/>
            <person name="Kaster A.-K."/>
            <person name="Ovreas L."/>
            <person name="Rohde M."/>
            <person name="Galperin M.Y."/>
            <person name="Jogler C."/>
        </authorList>
    </citation>
    <scope>NUCLEOTIDE SEQUENCE [LARGE SCALE GENOMIC DNA]</scope>
    <source>
        <strain evidence="2 3">UC8</strain>
    </source>
</reference>
<name>A0A5B9QTK2_9BACT</name>
<protein>
    <submittedName>
        <fullName evidence="2">Uncharacterized protein</fullName>
    </submittedName>
</protein>
<dbReference type="OrthoDB" id="9155338at2"/>
<organism evidence="2 3">
    <name type="scientific">Roseimaritima ulvae</name>
    <dbReference type="NCBI Taxonomy" id="980254"/>
    <lineage>
        <taxon>Bacteria</taxon>
        <taxon>Pseudomonadati</taxon>
        <taxon>Planctomycetota</taxon>
        <taxon>Planctomycetia</taxon>
        <taxon>Pirellulales</taxon>
        <taxon>Pirellulaceae</taxon>
        <taxon>Roseimaritima</taxon>
    </lineage>
</organism>
<feature type="region of interest" description="Disordered" evidence="1">
    <location>
        <begin position="1"/>
        <end position="23"/>
    </location>
</feature>
<keyword evidence="3" id="KW-1185">Reference proteome</keyword>
<gene>
    <name evidence="2" type="ORF">UC8_32610</name>
</gene>